<evidence type="ECO:0000256" key="13">
    <source>
        <dbReference type="ARBA" id="ARBA00041085"/>
    </source>
</evidence>
<keyword evidence="4" id="KW-0235">DNA replication</keyword>
<evidence type="ECO:0000256" key="8">
    <source>
        <dbReference type="ARBA" id="ARBA00022806"/>
    </source>
</evidence>
<feature type="domain" description="MCM C-terminal AAA(+) ATPase" evidence="16">
    <location>
        <begin position="299"/>
        <end position="494"/>
    </location>
</feature>
<dbReference type="PANTHER" id="PTHR11630">
    <property type="entry name" value="DNA REPLICATION LICENSING FACTOR MCM FAMILY MEMBER"/>
    <property type="match status" value="1"/>
</dbReference>
<dbReference type="InterPro" id="IPR058768">
    <property type="entry name" value="MCM9_N"/>
</dbReference>
<evidence type="ECO:0000313" key="17">
    <source>
        <dbReference type="EMBL" id="VEL07588.1"/>
    </source>
</evidence>
<evidence type="ECO:0000256" key="15">
    <source>
        <dbReference type="RuleBase" id="RU004070"/>
    </source>
</evidence>
<keyword evidence="6" id="KW-0227">DNA damage</keyword>
<dbReference type="SUPFAM" id="SSF52540">
    <property type="entry name" value="P-loop containing nucleoside triphosphate hydrolases"/>
    <property type="match status" value="1"/>
</dbReference>
<dbReference type="Proteomes" id="UP000784294">
    <property type="component" value="Unassembled WGS sequence"/>
</dbReference>
<dbReference type="Pfam" id="PF00493">
    <property type="entry name" value="MCM"/>
    <property type="match status" value="1"/>
</dbReference>
<dbReference type="SMART" id="SM00350">
    <property type="entry name" value="MCM"/>
    <property type="match status" value="1"/>
</dbReference>
<evidence type="ECO:0000256" key="14">
    <source>
        <dbReference type="ARBA" id="ARBA00047995"/>
    </source>
</evidence>
<dbReference type="PROSITE" id="PS00847">
    <property type="entry name" value="MCM_1"/>
    <property type="match status" value="1"/>
</dbReference>
<protein>
    <recommendedName>
        <fullName evidence="13">DNA helicase MCM9</fullName>
        <ecNumber evidence="3">3.6.4.12</ecNumber>
    </recommendedName>
</protein>
<dbReference type="GO" id="GO:0003697">
    <property type="term" value="F:single-stranded DNA binding"/>
    <property type="evidence" value="ECO:0007669"/>
    <property type="project" value="TreeGrafter"/>
</dbReference>
<dbReference type="GO" id="GO:0016787">
    <property type="term" value="F:hydrolase activity"/>
    <property type="evidence" value="ECO:0007669"/>
    <property type="project" value="UniProtKB-KW"/>
</dbReference>
<dbReference type="GO" id="GO:0042555">
    <property type="term" value="C:MCM complex"/>
    <property type="evidence" value="ECO:0007669"/>
    <property type="project" value="TreeGrafter"/>
</dbReference>
<dbReference type="Gene3D" id="2.40.50.140">
    <property type="entry name" value="Nucleic acid-binding proteins"/>
    <property type="match status" value="1"/>
</dbReference>
<accession>A0A3S5CGZ0</accession>
<keyword evidence="5 15" id="KW-0547">Nucleotide-binding</keyword>
<dbReference type="Gene3D" id="3.40.50.300">
    <property type="entry name" value="P-loop containing nucleotide triphosphate hydrolases"/>
    <property type="match status" value="1"/>
</dbReference>
<evidence type="ECO:0000256" key="1">
    <source>
        <dbReference type="ARBA" id="ARBA00004123"/>
    </source>
</evidence>
<keyword evidence="12" id="KW-0539">Nucleus</keyword>
<gene>
    <name evidence="17" type="ORF">PXEA_LOCUS1028</name>
</gene>
<comment type="caution">
    <text evidence="17">The sequence shown here is derived from an EMBL/GenBank/DDBJ whole genome shotgun (WGS) entry which is preliminary data.</text>
</comment>
<evidence type="ECO:0000256" key="12">
    <source>
        <dbReference type="ARBA" id="ARBA00023242"/>
    </source>
</evidence>
<dbReference type="InterPro" id="IPR033762">
    <property type="entry name" value="MCM_OB"/>
</dbReference>
<dbReference type="Pfam" id="PF26066">
    <property type="entry name" value="MCM9_N"/>
    <property type="match status" value="1"/>
</dbReference>
<name>A0A3S5CGZ0_9PLAT</name>
<evidence type="ECO:0000256" key="9">
    <source>
        <dbReference type="ARBA" id="ARBA00022840"/>
    </source>
</evidence>
<evidence type="ECO:0000256" key="4">
    <source>
        <dbReference type="ARBA" id="ARBA00022705"/>
    </source>
</evidence>
<dbReference type="PROSITE" id="PS50051">
    <property type="entry name" value="MCM_2"/>
    <property type="match status" value="1"/>
</dbReference>
<dbReference type="PRINTS" id="PR01657">
    <property type="entry name" value="MCMFAMILY"/>
</dbReference>
<dbReference type="GO" id="GO:0005524">
    <property type="term" value="F:ATP binding"/>
    <property type="evidence" value="ECO:0007669"/>
    <property type="project" value="UniProtKB-KW"/>
</dbReference>
<reference evidence="17" key="1">
    <citation type="submission" date="2018-11" db="EMBL/GenBank/DDBJ databases">
        <authorList>
            <consortium name="Pathogen Informatics"/>
        </authorList>
    </citation>
    <scope>NUCLEOTIDE SEQUENCE</scope>
</reference>
<proteinExistence type="inferred from homology"/>
<keyword evidence="9 15" id="KW-0067">ATP-binding</keyword>
<dbReference type="InterPro" id="IPR001208">
    <property type="entry name" value="MCM_dom"/>
</dbReference>
<dbReference type="AlphaFoldDB" id="A0A3S5CGZ0"/>
<dbReference type="EMBL" id="CAAALY010002041">
    <property type="protein sequence ID" value="VEL07588.1"/>
    <property type="molecule type" value="Genomic_DNA"/>
</dbReference>
<dbReference type="InterPro" id="IPR012340">
    <property type="entry name" value="NA-bd_OB-fold"/>
</dbReference>
<organism evidence="17 18">
    <name type="scientific">Protopolystoma xenopodis</name>
    <dbReference type="NCBI Taxonomy" id="117903"/>
    <lineage>
        <taxon>Eukaryota</taxon>
        <taxon>Metazoa</taxon>
        <taxon>Spiralia</taxon>
        <taxon>Lophotrochozoa</taxon>
        <taxon>Platyhelminthes</taxon>
        <taxon>Monogenea</taxon>
        <taxon>Polyopisthocotylea</taxon>
        <taxon>Polystomatidea</taxon>
        <taxon>Polystomatidae</taxon>
        <taxon>Protopolystoma</taxon>
    </lineage>
</organism>
<dbReference type="GO" id="GO:0005634">
    <property type="term" value="C:nucleus"/>
    <property type="evidence" value="ECO:0007669"/>
    <property type="project" value="UniProtKB-SubCell"/>
</dbReference>
<dbReference type="GO" id="GO:0006260">
    <property type="term" value="P:DNA replication"/>
    <property type="evidence" value="ECO:0007669"/>
    <property type="project" value="InterPro"/>
</dbReference>
<evidence type="ECO:0000256" key="6">
    <source>
        <dbReference type="ARBA" id="ARBA00022763"/>
    </source>
</evidence>
<dbReference type="OrthoDB" id="271325at2759"/>
<dbReference type="Gene3D" id="2.20.28.10">
    <property type="match status" value="1"/>
</dbReference>
<evidence type="ECO:0000256" key="7">
    <source>
        <dbReference type="ARBA" id="ARBA00022801"/>
    </source>
</evidence>
<evidence type="ECO:0000256" key="3">
    <source>
        <dbReference type="ARBA" id="ARBA00012551"/>
    </source>
</evidence>
<comment type="catalytic activity">
    <reaction evidence="14">
        <text>ATP + H2O = ADP + phosphate + H(+)</text>
        <dbReference type="Rhea" id="RHEA:13065"/>
        <dbReference type="ChEBI" id="CHEBI:15377"/>
        <dbReference type="ChEBI" id="CHEBI:15378"/>
        <dbReference type="ChEBI" id="CHEBI:30616"/>
        <dbReference type="ChEBI" id="CHEBI:43474"/>
        <dbReference type="ChEBI" id="CHEBI:456216"/>
        <dbReference type="EC" id="3.6.4.12"/>
    </reaction>
</comment>
<keyword evidence="8" id="KW-0347">Helicase</keyword>
<dbReference type="GO" id="GO:0017116">
    <property type="term" value="F:single-stranded DNA helicase activity"/>
    <property type="evidence" value="ECO:0007669"/>
    <property type="project" value="TreeGrafter"/>
</dbReference>
<dbReference type="PANTHER" id="PTHR11630:SF48">
    <property type="entry name" value="DNA HELICASE MCM9"/>
    <property type="match status" value="1"/>
</dbReference>
<dbReference type="GO" id="GO:0000724">
    <property type="term" value="P:double-strand break repair via homologous recombination"/>
    <property type="evidence" value="ECO:0007669"/>
    <property type="project" value="TreeGrafter"/>
</dbReference>
<keyword evidence="18" id="KW-1185">Reference proteome</keyword>
<evidence type="ECO:0000259" key="16">
    <source>
        <dbReference type="PROSITE" id="PS50051"/>
    </source>
</evidence>
<keyword evidence="11" id="KW-0234">DNA repair</keyword>
<evidence type="ECO:0000256" key="11">
    <source>
        <dbReference type="ARBA" id="ARBA00023204"/>
    </source>
</evidence>
<evidence type="ECO:0000256" key="2">
    <source>
        <dbReference type="ARBA" id="ARBA00008010"/>
    </source>
</evidence>
<dbReference type="SUPFAM" id="SSF50249">
    <property type="entry name" value="Nucleic acid-binding proteins"/>
    <property type="match status" value="1"/>
</dbReference>
<dbReference type="Pfam" id="PF17207">
    <property type="entry name" value="MCM_OB"/>
    <property type="match status" value="1"/>
</dbReference>
<comment type="similarity">
    <text evidence="2 15">Belongs to the MCM family.</text>
</comment>
<dbReference type="InterPro" id="IPR018525">
    <property type="entry name" value="MCM_CS"/>
</dbReference>
<dbReference type="InterPro" id="IPR031327">
    <property type="entry name" value="MCM"/>
</dbReference>
<dbReference type="EC" id="3.6.4.12" evidence="3"/>
<dbReference type="InterPro" id="IPR041562">
    <property type="entry name" value="MCM_lid"/>
</dbReference>
<dbReference type="InterPro" id="IPR027417">
    <property type="entry name" value="P-loop_NTPase"/>
</dbReference>
<keyword evidence="7" id="KW-0378">Hydrolase</keyword>
<sequence length="607" mass="67952">MNTEFHKSYIQSLFNEYIKTEHKNFFIESSQSKKSTGHRSILVHFNCLCEFNSVFSQLILFHPEETISLLNKSLSQLAVELGSNLRDSLHVRFTALPIVPEVHRDKLPSSLDAGRFISLRAIVMRIGPIQVLESERSYICHDCGHQMNICSDYSTNHAFKPPSFCFNLENFCSSTKVRQDSKKPLRVRNYQEIRVQEQFRCLTVGVMPRSMLVSLEDDLVSMVKPGDDVIINGIVCRRWTPPKKDAIPQIEIFIRANNVENLSDIRAGEVASSLSREVCLYFETFWSDSASEFLRALSRRNILVSSICPEIYGLYLVKLSLALVLAGAPSWRHASVSSNSPRVRGTPHLLVIGDPGTAKSVILRSAVRLCPGRAVLTSAPCATSAGLTAVAARDAAGWFLEPGALVLADGGICAVDEFTRLPESHRAAVHEAMEQQTISLAKAGLVARLNCRCSLVAAANPPPDLGREQPITGRLSSSLISRFDLIWHLVDPLDCPTWDKRLANFHPLHIWSSDRLRQYFTWVRSEFQPRLTPPAGRLLQLYYGWRRRETISNSALHFGDTCSGSSGGRTTLRLLESLFRLTKAHARLMAKHEATEEAVLIAEKMKL</sequence>
<comment type="subcellular location">
    <subcellularLocation>
        <location evidence="1">Nucleus</location>
    </subcellularLocation>
</comment>
<dbReference type="Pfam" id="PF17855">
    <property type="entry name" value="MCM_lid"/>
    <property type="match status" value="1"/>
</dbReference>
<dbReference type="Gene3D" id="3.30.1640.10">
    <property type="entry name" value="mini-chromosome maintenance (MCM) complex, chain A, domain 1"/>
    <property type="match status" value="1"/>
</dbReference>
<evidence type="ECO:0000256" key="10">
    <source>
        <dbReference type="ARBA" id="ARBA00023125"/>
    </source>
</evidence>
<keyword evidence="10 15" id="KW-0238">DNA-binding</keyword>
<evidence type="ECO:0000256" key="5">
    <source>
        <dbReference type="ARBA" id="ARBA00022741"/>
    </source>
</evidence>
<evidence type="ECO:0000313" key="18">
    <source>
        <dbReference type="Proteomes" id="UP000784294"/>
    </source>
</evidence>